<dbReference type="Pfam" id="PF15887">
    <property type="entry name" value="Peptidase_Mx"/>
    <property type="match status" value="1"/>
</dbReference>
<evidence type="ECO:0000259" key="1">
    <source>
        <dbReference type="Pfam" id="PF10005"/>
    </source>
</evidence>
<dbReference type="RefSeq" id="WP_407049158.1">
    <property type="nucleotide sequence ID" value="NZ_CP158568.1"/>
</dbReference>
<gene>
    <name evidence="2" type="ORF">ABS361_18725</name>
</gene>
<proteinExistence type="predicted"/>
<dbReference type="KEGG" id="mflg:ABS361_18725"/>
<dbReference type="Pfam" id="PF10005">
    <property type="entry name" value="Zn_ribbon_DZR_6"/>
    <property type="match status" value="1"/>
</dbReference>
<accession>A0AAU7X9E6</accession>
<dbReference type="Gene3D" id="3.40.390.70">
    <property type="match status" value="1"/>
</dbReference>
<sequence length="402" mass="45083">MRLFQCQACGQPTFFDNTTCLSCGHRLAWWPTRFELTAVEPADPETGAQAGGESAARWRLLADPDHRPLALCANAADDACNWLVEADDADGFCVACRHNRMIPALDDPSNRERWQRIEGAKRHLFYSLMRWRLPMPDRTEDPDEGLAFDFRADEVGPDGKVTPVMTGHDHGLITLNIAEADDVEREQRRVAMGETYRTLLGHMRHEVGHYYWDRLVRDGGRLDDFRAIFGDERVSYADALKAHYENGPPADWRDRFVSAYASAHPWEDFAETWAHYLHIVDALETAHAFGLRLRPRVAAEDLSADVSFDPYRAGPVERVIEAWVPLTVAVNGINRSMGQPDLYPFVLTAPVIDKMRFIHTLVHDARPVARAGSGGAFEQLAADQHAPDLARAGADFVELGVA</sequence>
<protein>
    <submittedName>
        <fullName evidence="2">Zinc-binding peptidase</fullName>
    </submittedName>
</protein>
<dbReference type="InterPro" id="IPR031321">
    <property type="entry name" value="UCP012641"/>
</dbReference>
<dbReference type="AlphaFoldDB" id="A0AAU7X9E6"/>
<dbReference type="EMBL" id="CP158568">
    <property type="protein sequence ID" value="XBY44061.1"/>
    <property type="molecule type" value="Genomic_DNA"/>
</dbReference>
<dbReference type="PIRSF" id="PIRSF012641">
    <property type="entry name" value="UCP012641"/>
    <property type="match status" value="1"/>
</dbReference>
<organism evidence="2">
    <name type="scientific">Methyloraptor flagellatus</name>
    <dbReference type="NCBI Taxonomy" id="3162530"/>
    <lineage>
        <taxon>Bacteria</taxon>
        <taxon>Pseudomonadati</taxon>
        <taxon>Pseudomonadota</taxon>
        <taxon>Alphaproteobacteria</taxon>
        <taxon>Hyphomicrobiales</taxon>
        <taxon>Ancalomicrobiaceae</taxon>
        <taxon>Methyloraptor</taxon>
    </lineage>
</organism>
<feature type="domain" description="Zinc-ribbon" evidence="1">
    <location>
        <begin position="3"/>
        <end position="106"/>
    </location>
</feature>
<dbReference type="InterPro" id="IPR011201">
    <property type="entry name" value="Zinc-ribbon_6_bact"/>
</dbReference>
<evidence type="ECO:0000313" key="2">
    <source>
        <dbReference type="EMBL" id="XBY44061.1"/>
    </source>
</evidence>
<reference evidence="2" key="1">
    <citation type="submission" date="2024-06" db="EMBL/GenBank/DDBJ databases">
        <title>Methylostella associata gen. nov., sp. nov., a novel Ancalomicrobiaceae-affiliated facultatively methylotrophic bacteria that feed on methanotrophs of the genus Methylococcus.</title>
        <authorList>
            <person name="Saltykova V."/>
            <person name="Danilova O.V."/>
            <person name="Oshkin I.Y."/>
            <person name="Belova S.E."/>
            <person name="Pimenov N.V."/>
            <person name="Dedysh S.N."/>
        </authorList>
    </citation>
    <scope>NUCLEOTIDE SEQUENCE</scope>
    <source>
        <strain evidence="2">S20</strain>
    </source>
</reference>
<name>A0AAU7X9E6_9HYPH</name>